<dbReference type="PRINTS" id="PR00080">
    <property type="entry name" value="SDRFAMILY"/>
</dbReference>
<protein>
    <submittedName>
        <fullName evidence="3">SDR family NAD(P)-dependent oxidoreductase</fullName>
    </submittedName>
</protein>
<keyword evidence="4" id="KW-1185">Reference proteome</keyword>
<dbReference type="EMBL" id="CP141059">
    <property type="protein sequence ID" value="WQQ25394.1"/>
    <property type="molecule type" value="Genomic_DNA"/>
</dbReference>
<dbReference type="PRINTS" id="PR00081">
    <property type="entry name" value="GDHRDH"/>
</dbReference>
<dbReference type="InterPro" id="IPR050259">
    <property type="entry name" value="SDR"/>
</dbReference>
<dbReference type="RefSeq" id="WP_322455922.1">
    <property type="nucleotide sequence ID" value="NZ_CP141059.1"/>
</dbReference>
<reference evidence="4" key="1">
    <citation type="submission" date="2023-12" db="EMBL/GenBank/DDBJ databases">
        <title>Novel species in genus Nocardioides.</title>
        <authorList>
            <person name="Zhou H."/>
        </authorList>
    </citation>
    <scope>NUCLEOTIDE SEQUENCE [LARGE SCALE GENOMIC DNA]</scope>
    <source>
        <strain evidence="4">HM61</strain>
    </source>
</reference>
<feature type="domain" description="Ketoreductase" evidence="2">
    <location>
        <begin position="8"/>
        <end position="193"/>
    </location>
</feature>
<dbReference type="SUPFAM" id="SSF51735">
    <property type="entry name" value="NAD(P)-binding Rossmann-fold domains"/>
    <property type="match status" value="1"/>
</dbReference>
<dbReference type="CDD" id="cd05233">
    <property type="entry name" value="SDR_c"/>
    <property type="match status" value="1"/>
</dbReference>
<evidence type="ECO:0000259" key="2">
    <source>
        <dbReference type="SMART" id="SM00822"/>
    </source>
</evidence>
<dbReference type="SMART" id="SM00822">
    <property type="entry name" value="PKS_KR"/>
    <property type="match status" value="1"/>
</dbReference>
<accession>A0ABZ0ZNN8</accession>
<evidence type="ECO:0000313" key="4">
    <source>
        <dbReference type="Proteomes" id="UP001327225"/>
    </source>
</evidence>
<dbReference type="InterPro" id="IPR036291">
    <property type="entry name" value="NAD(P)-bd_dom_sf"/>
</dbReference>
<evidence type="ECO:0000256" key="1">
    <source>
        <dbReference type="ARBA" id="ARBA00006484"/>
    </source>
</evidence>
<proteinExistence type="inferred from homology"/>
<sequence length="261" mass="27166">MSKKLDGKVAVITGSTRSIGRAIAEDFLAEGASVVLSGRSREKGALALKELDAGDRAHFVVSDALEQDQVENLVDESVKHFGAVDILVNNTGGCDGFALIHELSDTAWNRAIDWTLNSAFWATRRALPGMLERGWGRVICISSVEGKRASQPAIGHYITSKHALNGFVKAVAVEYGAQGVTANAICPGAVETDSMAVAGRQAAEAAGISYEQFLAQYAGQAMTGKLNTVDEVAAVATLLASDAGAGMTGGLINVDGGTSPW</sequence>
<comment type="similarity">
    <text evidence="1">Belongs to the short-chain dehydrogenases/reductases (SDR) family.</text>
</comment>
<name>A0ABZ0ZNN8_9ACTN</name>
<dbReference type="InterPro" id="IPR057326">
    <property type="entry name" value="KR_dom"/>
</dbReference>
<dbReference type="InterPro" id="IPR002347">
    <property type="entry name" value="SDR_fam"/>
</dbReference>
<organism evidence="3 4">
    <name type="scientific">Nocardioides bizhenqiangii</name>
    <dbReference type="NCBI Taxonomy" id="3095076"/>
    <lineage>
        <taxon>Bacteria</taxon>
        <taxon>Bacillati</taxon>
        <taxon>Actinomycetota</taxon>
        <taxon>Actinomycetes</taxon>
        <taxon>Propionibacteriales</taxon>
        <taxon>Nocardioidaceae</taxon>
        <taxon>Nocardioides</taxon>
    </lineage>
</organism>
<gene>
    <name evidence="3" type="ORF">SHK19_15660</name>
</gene>
<dbReference type="Gene3D" id="3.40.50.720">
    <property type="entry name" value="NAD(P)-binding Rossmann-like Domain"/>
    <property type="match status" value="1"/>
</dbReference>
<evidence type="ECO:0000313" key="3">
    <source>
        <dbReference type="EMBL" id="WQQ25394.1"/>
    </source>
</evidence>
<dbReference type="Proteomes" id="UP001327225">
    <property type="component" value="Chromosome"/>
</dbReference>
<dbReference type="Pfam" id="PF13561">
    <property type="entry name" value="adh_short_C2"/>
    <property type="match status" value="1"/>
</dbReference>
<dbReference type="PANTHER" id="PTHR42879">
    <property type="entry name" value="3-OXOACYL-(ACYL-CARRIER-PROTEIN) REDUCTASE"/>
    <property type="match status" value="1"/>
</dbReference>